<evidence type="ECO:0000313" key="6">
    <source>
        <dbReference type="Proteomes" id="UP000182284"/>
    </source>
</evidence>
<evidence type="ECO:0000256" key="1">
    <source>
        <dbReference type="ARBA" id="ARBA00007825"/>
    </source>
</evidence>
<evidence type="ECO:0000313" key="5">
    <source>
        <dbReference type="EMBL" id="SDE93729.1"/>
    </source>
</evidence>
<dbReference type="InterPro" id="IPR050770">
    <property type="entry name" value="Intradiol_RC_Dioxygenase"/>
</dbReference>
<dbReference type="GO" id="GO:0008199">
    <property type="term" value="F:ferric iron binding"/>
    <property type="evidence" value="ECO:0007669"/>
    <property type="project" value="InterPro"/>
</dbReference>
<evidence type="ECO:0000256" key="2">
    <source>
        <dbReference type="ARBA" id="ARBA00022964"/>
    </source>
</evidence>
<protein>
    <submittedName>
        <fullName evidence="5">Protocatechuate 3,4-dioxygenase, alpha subunit</fullName>
    </submittedName>
</protein>
<dbReference type="InterPro" id="IPR000627">
    <property type="entry name" value="Intradiol_dOase_C"/>
</dbReference>
<keyword evidence="2 5" id="KW-0223">Dioxygenase</keyword>
<sequence>MVQKLDTLIETASQTAGPYVHIGLMPTYAGNGGYYDEEIATTPFVDESKAKGDVIEIVGSVFDGTGWAMRDALIESWQCDAAGVFPGAEGADPAFTGHCRFAADADTGEFTLRTVKPGSYMGRGGVISAPHISLWVVARGINIGLNTRIYFEDEDNANDPLLNRIEQRPRVETLIAKKTADGIYRFDIRLQGAGETVFLDL</sequence>
<organism evidence="5 6">
    <name type="scientific">Celeribacter baekdonensis</name>
    <dbReference type="NCBI Taxonomy" id="875171"/>
    <lineage>
        <taxon>Bacteria</taxon>
        <taxon>Pseudomonadati</taxon>
        <taxon>Pseudomonadota</taxon>
        <taxon>Alphaproteobacteria</taxon>
        <taxon>Rhodobacterales</taxon>
        <taxon>Roseobacteraceae</taxon>
        <taxon>Celeribacter</taxon>
    </lineage>
</organism>
<dbReference type="SUPFAM" id="SSF49482">
    <property type="entry name" value="Aromatic compound dioxygenase"/>
    <property type="match status" value="1"/>
</dbReference>
<dbReference type="Proteomes" id="UP000182284">
    <property type="component" value="Unassembled WGS sequence"/>
</dbReference>
<accession>A0A1G7H0M3</accession>
<dbReference type="OrthoDB" id="9805815at2"/>
<gene>
    <name evidence="5" type="ORF">SAMN04488117_101796</name>
</gene>
<comment type="similarity">
    <text evidence="1">Belongs to the intradiol ring-cleavage dioxygenase family.</text>
</comment>
<dbReference type="CDD" id="cd03463">
    <property type="entry name" value="3_4-PCD_alpha"/>
    <property type="match status" value="1"/>
</dbReference>
<dbReference type="InterPro" id="IPR012786">
    <property type="entry name" value="Protocat_dOase_a"/>
</dbReference>
<dbReference type="RefSeq" id="WP_074641204.1">
    <property type="nucleotide sequence ID" value="NZ_FNBL01000001.1"/>
</dbReference>
<reference evidence="5 6" key="1">
    <citation type="submission" date="2016-10" db="EMBL/GenBank/DDBJ databases">
        <authorList>
            <person name="de Groot N.N."/>
        </authorList>
    </citation>
    <scope>NUCLEOTIDE SEQUENCE [LARGE SCALE GENOMIC DNA]</scope>
    <source>
        <strain evidence="5 6">DSM 27375</strain>
    </source>
</reference>
<proteinExistence type="inferred from homology"/>
<dbReference type="NCBIfam" id="TIGR02423">
    <property type="entry name" value="protocat_alph"/>
    <property type="match status" value="1"/>
</dbReference>
<dbReference type="GO" id="GO:0018578">
    <property type="term" value="F:protocatechuate 3,4-dioxygenase activity"/>
    <property type="evidence" value="ECO:0007669"/>
    <property type="project" value="InterPro"/>
</dbReference>
<dbReference type="AlphaFoldDB" id="A0A1G7H0M3"/>
<dbReference type="Gene3D" id="2.60.130.10">
    <property type="entry name" value="Aromatic compound dioxygenase"/>
    <property type="match status" value="1"/>
</dbReference>
<evidence type="ECO:0000259" key="4">
    <source>
        <dbReference type="Pfam" id="PF00775"/>
    </source>
</evidence>
<dbReference type="Pfam" id="PF00775">
    <property type="entry name" value="Dioxygenase_C"/>
    <property type="match status" value="1"/>
</dbReference>
<dbReference type="PANTHER" id="PTHR33711:SF9">
    <property type="entry name" value="PROTOCATECHUATE 3,4-DIOXYGENASE ALPHA CHAIN"/>
    <property type="match status" value="1"/>
</dbReference>
<dbReference type="EMBL" id="FNBL01000001">
    <property type="protein sequence ID" value="SDE93729.1"/>
    <property type="molecule type" value="Genomic_DNA"/>
</dbReference>
<keyword evidence="3" id="KW-0560">Oxidoreductase</keyword>
<evidence type="ECO:0000256" key="3">
    <source>
        <dbReference type="ARBA" id="ARBA00023002"/>
    </source>
</evidence>
<feature type="domain" description="Intradiol ring-cleavage dioxygenases" evidence="4">
    <location>
        <begin position="35"/>
        <end position="192"/>
    </location>
</feature>
<dbReference type="InterPro" id="IPR015889">
    <property type="entry name" value="Intradiol_dOase_core"/>
</dbReference>
<dbReference type="PANTHER" id="PTHR33711">
    <property type="entry name" value="DIOXYGENASE, PUTATIVE (AFU_ORTHOLOGUE AFUA_2G02910)-RELATED"/>
    <property type="match status" value="1"/>
</dbReference>
<name>A0A1G7H0M3_9RHOB</name>